<dbReference type="RefSeq" id="WP_069931160.1">
    <property type="nucleotide sequence ID" value="NZ_MEHI01000005.1"/>
</dbReference>
<evidence type="ECO:0000313" key="1">
    <source>
        <dbReference type="EMBL" id="OEJ21363.1"/>
    </source>
</evidence>
<accession>A0A1E5NYG4</accession>
<keyword evidence="2" id="KW-1185">Reference proteome</keyword>
<dbReference type="AlphaFoldDB" id="A0A1E5NYG4"/>
<reference evidence="1 2" key="1">
    <citation type="submission" date="2016-08" db="EMBL/GenBank/DDBJ databases">
        <title>Complete genome sequence of Streptomyces agglomeratus strain 6-3-2, a novel anti-MRSA actinomycete isolated from Wuli of Tebit, China.</title>
        <authorList>
            <person name="Chen X."/>
        </authorList>
    </citation>
    <scope>NUCLEOTIDE SEQUENCE [LARGE SCALE GENOMIC DNA]</scope>
    <source>
        <strain evidence="1 2">6-3-2</strain>
    </source>
</reference>
<proteinExistence type="predicted"/>
<dbReference type="EMBL" id="MEHJ01000002">
    <property type="protein sequence ID" value="OEJ21363.1"/>
    <property type="molecule type" value="Genomic_DNA"/>
</dbReference>
<name>A0A1E5NYG4_9ACTN</name>
<protein>
    <submittedName>
        <fullName evidence="1">Uncharacterized protein</fullName>
    </submittedName>
</protein>
<dbReference type="OrthoDB" id="3335676at2"/>
<dbReference type="STRING" id="285458.BGM19_37980"/>
<evidence type="ECO:0000313" key="2">
    <source>
        <dbReference type="Proteomes" id="UP000095759"/>
    </source>
</evidence>
<sequence>MGAARSLGHTDATTLVERCQGRAVYARERLENAGAHPGHFPGSPTVAFDRPPAWVVDKWHLACTGSLADFITVGYVTRAAVDAFVADIGAARLAVAA</sequence>
<dbReference type="Proteomes" id="UP000095759">
    <property type="component" value="Unassembled WGS sequence"/>
</dbReference>
<comment type="caution">
    <text evidence="1">The sequence shown here is derived from an EMBL/GenBank/DDBJ whole genome shotgun (WGS) entry which is preliminary data.</text>
</comment>
<gene>
    <name evidence="1" type="ORF">AS594_37890</name>
</gene>
<organism evidence="1 2">
    <name type="scientific">Streptomyces agglomeratus</name>
    <dbReference type="NCBI Taxonomy" id="285458"/>
    <lineage>
        <taxon>Bacteria</taxon>
        <taxon>Bacillati</taxon>
        <taxon>Actinomycetota</taxon>
        <taxon>Actinomycetes</taxon>
        <taxon>Kitasatosporales</taxon>
        <taxon>Streptomycetaceae</taxon>
        <taxon>Streptomyces</taxon>
    </lineage>
</organism>